<dbReference type="EMBL" id="CAFBQQ010000014">
    <property type="protein sequence ID" value="CAB5059999.1"/>
    <property type="molecule type" value="Genomic_DNA"/>
</dbReference>
<evidence type="ECO:0000313" key="1">
    <source>
        <dbReference type="EMBL" id="CAB4686515.1"/>
    </source>
</evidence>
<gene>
    <name evidence="1" type="ORF">UFOPK2576_00163</name>
    <name evidence="2" type="ORF">UFOPK4358_00226</name>
</gene>
<dbReference type="EMBL" id="CAEZXQ010000010">
    <property type="protein sequence ID" value="CAB4686515.1"/>
    <property type="molecule type" value="Genomic_DNA"/>
</dbReference>
<sequence>MSEATNLKFNIITAISNSDHEESVAAILHTQGCNIVYRALDLPSLDGFLNDCLLEVSIIISKDFTSVEDFMRVSNKYNNYKFIQSDSENIDFTYLVTELSKISKPLFNHKLLRSKNLTTVIGSPGSPGVSTITNHLAVKLSATIIAAHHQNLRPKTSSKVITVRKLEEEISKHGSNRLLIDGGSATLLTTILADRRQRAQWLNESVAFSSNLLYIVNSDDNGINYLEQFTKDFINLINPPKIIYILNKQRFDRSGQLIQRQFLELTTGFESNQVPFDLRAQRLLTNTNKRLVFWQSDTFSKQINKIGVQLG</sequence>
<dbReference type="AlphaFoldDB" id="A0A6J7U114"/>
<name>A0A6J7U114_9ZZZZ</name>
<accession>A0A6J7U114</accession>
<protein>
    <submittedName>
        <fullName evidence="2">Unannotated protein</fullName>
    </submittedName>
</protein>
<reference evidence="2" key="1">
    <citation type="submission" date="2020-05" db="EMBL/GenBank/DDBJ databases">
        <authorList>
            <person name="Chiriac C."/>
            <person name="Salcher M."/>
            <person name="Ghai R."/>
            <person name="Kavagutti S V."/>
        </authorList>
    </citation>
    <scope>NUCLEOTIDE SEQUENCE</scope>
</reference>
<proteinExistence type="predicted"/>
<organism evidence="2">
    <name type="scientific">freshwater metagenome</name>
    <dbReference type="NCBI Taxonomy" id="449393"/>
    <lineage>
        <taxon>unclassified sequences</taxon>
        <taxon>metagenomes</taxon>
        <taxon>ecological metagenomes</taxon>
    </lineage>
</organism>
<evidence type="ECO:0000313" key="2">
    <source>
        <dbReference type="EMBL" id="CAB5059999.1"/>
    </source>
</evidence>